<sequence>MNHLFELLCCPSGSSLTEAEIKKANYQELIEKTMASSNVLMKDQNLKDQASARLKTVLTSKSHSPTNTIKTVQQMFEAALKGKSGRERHLIEWLQICVSSAIHMAFLIDEPEKQQPSSDRSIPTPQKKPSGTKEKKKAPRATRKKRNSDDDAFVVPDTEDDDPPYRGSVSSDDEYLPSDDFPEGTGLIKQKGRPKRGSNTSAKKTAEDLKNDDDQQVPDVKPVPAKKAGRKKRSDINDQVVPTDGVMVPAIESGAGAGEVTRYFTSLTQSAGSNVLSKGYFAKAYFFPSKESFNAFISVINSARDCIDICVFSLTDDDVADALIAAKKRKVNIRIITDNQQAAGKGADAERLQRDHGIPYKTDNTTGYMHNKFAIVDHSTLINGSFNWSKGARFKNRENIMITNIPYCIQEFQRQFESLWEEF</sequence>
<keyword evidence="2" id="KW-0442">Lipid degradation</keyword>
<feature type="compositionally biased region" description="Basic residues" evidence="6">
    <location>
        <begin position="134"/>
        <end position="146"/>
    </location>
</feature>
<dbReference type="InParanoid" id="A0A163DBS7"/>
<evidence type="ECO:0000256" key="6">
    <source>
        <dbReference type="SAM" id="MobiDB-lite"/>
    </source>
</evidence>
<dbReference type="STRING" id="763407.A0A163DBS7"/>
<comment type="similarity">
    <text evidence="4">Belongs to the phospholipase D family. MitoPLD/Zucchini subfamily.</text>
</comment>
<evidence type="ECO:0000256" key="4">
    <source>
        <dbReference type="ARBA" id="ARBA00038012"/>
    </source>
</evidence>
<proteinExistence type="inferred from homology"/>
<feature type="compositionally biased region" description="Polar residues" evidence="6">
    <location>
        <begin position="114"/>
        <end position="129"/>
    </location>
</feature>
<dbReference type="OrthoDB" id="5205528at2759"/>
<name>A0A163DBS7_PHYB8</name>
<feature type="region of interest" description="Disordered" evidence="6">
    <location>
        <begin position="111"/>
        <end position="237"/>
    </location>
</feature>
<evidence type="ECO:0000256" key="5">
    <source>
        <dbReference type="ARBA" id="ARBA00040549"/>
    </source>
</evidence>
<keyword evidence="9" id="KW-1185">Reference proteome</keyword>
<keyword evidence="1" id="KW-0378">Hydrolase</keyword>
<dbReference type="InterPro" id="IPR025202">
    <property type="entry name" value="PLD-like_dom"/>
</dbReference>
<dbReference type="VEuPathDB" id="FungiDB:PHYBLDRAFT_159629"/>
<dbReference type="EMBL" id="KV440989">
    <property type="protein sequence ID" value="OAD70250.1"/>
    <property type="molecule type" value="Genomic_DNA"/>
</dbReference>
<dbReference type="SUPFAM" id="SSF56024">
    <property type="entry name" value="Phospholipase D/nuclease"/>
    <property type="match status" value="1"/>
</dbReference>
<dbReference type="AlphaFoldDB" id="A0A163DBS7"/>
<evidence type="ECO:0000256" key="2">
    <source>
        <dbReference type="ARBA" id="ARBA00022963"/>
    </source>
</evidence>
<dbReference type="PANTHER" id="PTHR43856:SF1">
    <property type="entry name" value="MITOCHONDRIAL CARDIOLIPIN HYDROLASE"/>
    <property type="match status" value="1"/>
</dbReference>
<dbReference type="RefSeq" id="XP_018288290.1">
    <property type="nucleotide sequence ID" value="XM_018434024.1"/>
</dbReference>
<dbReference type="Pfam" id="PF13091">
    <property type="entry name" value="PLDc_2"/>
    <property type="match status" value="1"/>
</dbReference>
<dbReference type="Gene3D" id="3.30.870.10">
    <property type="entry name" value="Endonuclease Chain A"/>
    <property type="match status" value="1"/>
</dbReference>
<evidence type="ECO:0000259" key="7">
    <source>
        <dbReference type="PROSITE" id="PS50035"/>
    </source>
</evidence>
<dbReference type="InterPro" id="IPR001736">
    <property type="entry name" value="PLipase_D/transphosphatidylase"/>
</dbReference>
<protein>
    <recommendedName>
        <fullName evidence="5">Mitochondrial cardiolipin hydrolase</fullName>
    </recommendedName>
</protein>
<dbReference type="SMART" id="SM00155">
    <property type="entry name" value="PLDc"/>
    <property type="match status" value="1"/>
</dbReference>
<dbReference type="GO" id="GO:0016042">
    <property type="term" value="P:lipid catabolic process"/>
    <property type="evidence" value="ECO:0007669"/>
    <property type="project" value="UniProtKB-KW"/>
</dbReference>
<evidence type="ECO:0000313" key="8">
    <source>
        <dbReference type="EMBL" id="OAD70250.1"/>
    </source>
</evidence>
<evidence type="ECO:0000313" key="9">
    <source>
        <dbReference type="Proteomes" id="UP000077315"/>
    </source>
</evidence>
<feature type="compositionally biased region" description="Low complexity" evidence="6">
    <location>
        <begin position="217"/>
        <end position="226"/>
    </location>
</feature>
<gene>
    <name evidence="8" type="ORF">PHYBLDRAFT_159629</name>
</gene>
<feature type="compositionally biased region" description="Basic and acidic residues" evidence="6">
    <location>
        <begin position="204"/>
        <end position="213"/>
    </location>
</feature>
<keyword evidence="3" id="KW-0443">Lipid metabolism</keyword>
<dbReference type="GO" id="GO:0016891">
    <property type="term" value="F:RNA endonuclease activity producing 5'-phosphomonoesters, hydrolytic mechanism"/>
    <property type="evidence" value="ECO:0007669"/>
    <property type="project" value="TreeGrafter"/>
</dbReference>
<dbReference type="InterPro" id="IPR051406">
    <property type="entry name" value="PLD_domain"/>
</dbReference>
<feature type="domain" description="PLD phosphodiesterase" evidence="7">
    <location>
        <begin position="365"/>
        <end position="392"/>
    </location>
</feature>
<reference evidence="9" key="1">
    <citation type="submission" date="2015-06" db="EMBL/GenBank/DDBJ databases">
        <title>Expansion of signal transduction pathways in fungi by whole-genome duplication.</title>
        <authorList>
            <consortium name="DOE Joint Genome Institute"/>
            <person name="Corrochano L.M."/>
            <person name="Kuo A."/>
            <person name="Marcet-Houben M."/>
            <person name="Polaino S."/>
            <person name="Salamov A."/>
            <person name="Villalobos J.M."/>
            <person name="Alvarez M.I."/>
            <person name="Avalos J."/>
            <person name="Benito E.P."/>
            <person name="Benoit I."/>
            <person name="Burger G."/>
            <person name="Camino L.P."/>
            <person name="Canovas D."/>
            <person name="Cerda-Olmedo E."/>
            <person name="Cheng J.-F."/>
            <person name="Dominguez A."/>
            <person name="Elias M."/>
            <person name="Eslava A.P."/>
            <person name="Glaser F."/>
            <person name="Grimwood J."/>
            <person name="Gutierrez G."/>
            <person name="Heitman J."/>
            <person name="Henrissat B."/>
            <person name="Iturriaga E.A."/>
            <person name="Lang B.F."/>
            <person name="Lavin J.L."/>
            <person name="Lee S."/>
            <person name="Li W."/>
            <person name="Lindquist E."/>
            <person name="Lopez-Garcia S."/>
            <person name="Luque E.M."/>
            <person name="Marcos A.T."/>
            <person name="Martin J."/>
            <person name="McCluskey K."/>
            <person name="Medina H.R."/>
            <person name="Miralles-Duran A."/>
            <person name="Miyazaki A."/>
            <person name="Munoz-Torres E."/>
            <person name="Oguiza J.A."/>
            <person name="Ohm R."/>
            <person name="Olmedo M."/>
            <person name="Orejas M."/>
            <person name="Ortiz-Castellanos L."/>
            <person name="Pisabarro A.G."/>
            <person name="Rodriguez-Romero J."/>
            <person name="Ruiz-Herrera J."/>
            <person name="Ruiz-Vazquez R."/>
            <person name="Sanz C."/>
            <person name="Schackwitz W."/>
            <person name="Schmutz J."/>
            <person name="Shahriari M."/>
            <person name="Shelest E."/>
            <person name="Silva-Franco F."/>
            <person name="Soanes D."/>
            <person name="Syed K."/>
            <person name="Tagua V.G."/>
            <person name="Talbot N.J."/>
            <person name="Thon M."/>
            <person name="De vries R.P."/>
            <person name="Wiebenga A."/>
            <person name="Yadav J.S."/>
            <person name="Braun E.L."/>
            <person name="Baker S."/>
            <person name="Garre V."/>
            <person name="Horwitz B."/>
            <person name="Torres-Martinez S."/>
            <person name="Idnurm A."/>
            <person name="Herrera-Estrella A."/>
            <person name="Gabaldon T."/>
            <person name="Grigoriev I.V."/>
        </authorList>
    </citation>
    <scope>NUCLEOTIDE SEQUENCE [LARGE SCALE GENOMIC DNA]</scope>
    <source>
        <strain evidence="9">NRRL 1555(-)</strain>
    </source>
</reference>
<feature type="compositionally biased region" description="Acidic residues" evidence="6">
    <location>
        <begin position="171"/>
        <end position="182"/>
    </location>
</feature>
<dbReference type="PROSITE" id="PS50035">
    <property type="entry name" value="PLD"/>
    <property type="match status" value="1"/>
</dbReference>
<accession>A0A163DBS7</accession>
<dbReference type="GeneID" id="28994930"/>
<evidence type="ECO:0000256" key="1">
    <source>
        <dbReference type="ARBA" id="ARBA00022801"/>
    </source>
</evidence>
<dbReference type="Proteomes" id="UP000077315">
    <property type="component" value="Unassembled WGS sequence"/>
</dbReference>
<dbReference type="PANTHER" id="PTHR43856">
    <property type="entry name" value="CARDIOLIPIN HYDROLASE"/>
    <property type="match status" value="1"/>
</dbReference>
<dbReference type="CDD" id="cd09171">
    <property type="entry name" value="PLDc_vPLD6_like"/>
    <property type="match status" value="1"/>
</dbReference>
<evidence type="ECO:0000256" key="3">
    <source>
        <dbReference type="ARBA" id="ARBA00023098"/>
    </source>
</evidence>
<organism evidence="8 9">
    <name type="scientific">Phycomyces blakesleeanus (strain ATCC 8743b / DSM 1359 / FGSC 10004 / NBRC 33097 / NRRL 1555)</name>
    <dbReference type="NCBI Taxonomy" id="763407"/>
    <lineage>
        <taxon>Eukaryota</taxon>
        <taxon>Fungi</taxon>
        <taxon>Fungi incertae sedis</taxon>
        <taxon>Mucoromycota</taxon>
        <taxon>Mucoromycotina</taxon>
        <taxon>Mucoromycetes</taxon>
        <taxon>Mucorales</taxon>
        <taxon>Phycomycetaceae</taxon>
        <taxon>Phycomyces</taxon>
    </lineage>
</organism>